<keyword evidence="2 7" id="KW-0812">Transmembrane</keyword>
<dbReference type="Pfam" id="PF00689">
    <property type="entry name" value="Cation_ATPase_C"/>
    <property type="match status" value="1"/>
</dbReference>
<dbReference type="PROSITE" id="PS00154">
    <property type="entry name" value="ATPASE_E1_E2"/>
    <property type="match status" value="1"/>
</dbReference>
<keyword evidence="4" id="KW-0460">Magnesium</keyword>
<dbReference type="InterPro" id="IPR018303">
    <property type="entry name" value="ATPase_P-typ_P_site"/>
</dbReference>
<dbReference type="GO" id="GO:0046872">
    <property type="term" value="F:metal ion binding"/>
    <property type="evidence" value="ECO:0007669"/>
    <property type="project" value="UniProtKB-KW"/>
</dbReference>
<evidence type="ECO:0000259" key="8">
    <source>
        <dbReference type="Pfam" id="PF00689"/>
    </source>
</evidence>
<evidence type="ECO:0000256" key="3">
    <source>
        <dbReference type="ARBA" id="ARBA00022723"/>
    </source>
</evidence>
<dbReference type="WBParaSite" id="Hba_00733">
    <property type="protein sequence ID" value="Hba_00733"/>
    <property type="gene ID" value="Hba_00733"/>
</dbReference>
<dbReference type="PANTHER" id="PTHR24093:SF451">
    <property type="entry name" value="CALCIUM-TRANSPORTING ATPASE"/>
    <property type="match status" value="1"/>
</dbReference>
<feature type="transmembrane region" description="Helical" evidence="7">
    <location>
        <begin position="112"/>
        <end position="140"/>
    </location>
</feature>
<feature type="transmembrane region" description="Helical" evidence="7">
    <location>
        <begin position="218"/>
        <end position="236"/>
    </location>
</feature>
<dbReference type="InterPro" id="IPR023298">
    <property type="entry name" value="ATPase_P-typ_TM_dom_sf"/>
</dbReference>
<keyword evidence="5 7" id="KW-1133">Transmembrane helix</keyword>
<proteinExistence type="predicted"/>
<dbReference type="NCBIfam" id="TIGR01494">
    <property type="entry name" value="ATPase_P-type"/>
    <property type="match status" value="1"/>
</dbReference>
<evidence type="ECO:0000256" key="7">
    <source>
        <dbReference type="SAM" id="Phobius"/>
    </source>
</evidence>
<feature type="transmembrane region" description="Helical" evidence="7">
    <location>
        <begin position="256"/>
        <end position="275"/>
    </location>
</feature>
<keyword evidence="6 7" id="KW-0472">Membrane</keyword>
<dbReference type="PANTHER" id="PTHR24093">
    <property type="entry name" value="CATION TRANSPORTING ATPASE"/>
    <property type="match status" value="1"/>
</dbReference>
<dbReference type="Proteomes" id="UP000095283">
    <property type="component" value="Unplaced"/>
</dbReference>
<accession>A0A1I7W7W7</accession>
<evidence type="ECO:0000256" key="1">
    <source>
        <dbReference type="ARBA" id="ARBA00004370"/>
    </source>
</evidence>
<protein>
    <submittedName>
        <fullName evidence="10">Cation_ATPase_C domain-containing protein</fullName>
    </submittedName>
</protein>
<evidence type="ECO:0000313" key="9">
    <source>
        <dbReference type="Proteomes" id="UP000095283"/>
    </source>
</evidence>
<evidence type="ECO:0000256" key="2">
    <source>
        <dbReference type="ARBA" id="ARBA00022692"/>
    </source>
</evidence>
<sequence length="296" mass="33550">MEMVKNVQYYLTNFILYCWIDLLGNINRYRTSPYSDTPPSHTLIPLHPHQTIFLRCFYHIPSYPTFVPYSDKILILPGSIVAAATVLILIIRHCITHYAINQEPFKTSDLAYFVNFIIIGVTVLVIAVPEGLPLAITLALTYSVKKMMKDNNLVRHLDACETMGNATAICSDKTGTLTTNRMTCVQSFINKVKYKNKCFRKPYGRTKSLISRTMVKNIVGHAIYQLTILFAIMFWGDKFIPDTPSGRNAALGAPPSAHFTIIFNAFVLMTLCNEINARKIHGERNVFKASQKFNKI</sequence>
<feature type="domain" description="Cation-transporting P-type ATPase C-terminal" evidence="8">
    <location>
        <begin position="200"/>
        <end position="284"/>
    </location>
</feature>
<feature type="transmembrane region" description="Helical" evidence="7">
    <location>
        <begin position="73"/>
        <end position="100"/>
    </location>
</feature>
<comment type="subcellular location">
    <subcellularLocation>
        <location evidence="1">Membrane</location>
    </subcellularLocation>
</comment>
<keyword evidence="3" id="KW-0479">Metal-binding</keyword>
<reference evidence="10" key="1">
    <citation type="submission" date="2016-11" db="UniProtKB">
        <authorList>
            <consortium name="WormBaseParasite"/>
        </authorList>
    </citation>
    <scope>IDENTIFICATION</scope>
</reference>
<dbReference type="InterPro" id="IPR006068">
    <property type="entry name" value="ATPase_P-typ_cation-transptr_C"/>
</dbReference>
<dbReference type="GO" id="GO:0005524">
    <property type="term" value="F:ATP binding"/>
    <property type="evidence" value="ECO:0007669"/>
    <property type="project" value="InterPro"/>
</dbReference>
<evidence type="ECO:0000256" key="6">
    <source>
        <dbReference type="ARBA" id="ARBA00023136"/>
    </source>
</evidence>
<keyword evidence="9" id="KW-1185">Reference proteome</keyword>
<dbReference type="GO" id="GO:0051480">
    <property type="term" value="P:regulation of cytosolic calcium ion concentration"/>
    <property type="evidence" value="ECO:0007669"/>
    <property type="project" value="TreeGrafter"/>
</dbReference>
<organism evidence="9 10">
    <name type="scientific">Heterorhabditis bacteriophora</name>
    <name type="common">Entomopathogenic nematode worm</name>
    <dbReference type="NCBI Taxonomy" id="37862"/>
    <lineage>
        <taxon>Eukaryota</taxon>
        <taxon>Metazoa</taxon>
        <taxon>Ecdysozoa</taxon>
        <taxon>Nematoda</taxon>
        <taxon>Chromadorea</taxon>
        <taxon>Rhabditida</taxon>
        <taxon>Rhabditina</taxon>
        <taxon>Rhabditomorpha</taxon>
        <taxon>Strongyloidea</taxon>
        <taxon>Heterorhabditidae</taxon>
        <taxon>Heterorhabditis</taxon>
    </lineage>
</organism>
<dbReference type="AlphaFoldDB" id="A0A1I7W7W7"/>
<evidence type="ECO:0000256" key="4">
    <source>
        <dbReference type="ARBA" id="ARBA00022842"/>
    </source>
</evidence>
<name>A0A1I7W7W7_HETBA</name>
<dbReference type="GO" id="GO:0005388">
    <property type="term" value="F:P-type calcium transporter activity"/>
    <property type="evidence" value="ECO:0007669"/>
    <property type="project" value="TreeGrafter"/>
</dbReference>
<evidence type="ECO:0000313" key="10">
    <source>
        <dbReference type="WBParaSite" id="Hba_00733"/>
    </source>
</evidence>
<dbReference type="GO" id="GO:0005886">
    <property type="term" value="C:plasma membrane"/>
    <property type="evidence" value="ECO:0007669"/>
    <property type="project" value="TreeGrafter"/>
</dbReference>
<dbReference type="InterPro" id="IPR001757">
    <property type="entry name" value="P_typ_ATPase"/>
</dbReference>
<dbReference type="SUPFAM" id="SSF81665">
    <property type="entry name" value="Calcium ATPase, transmembrane domain M"/>
    <property type="match status" value="1"/>
</dbReference>
<evidence type="ECO:0000256" key="5">
    <source>
        <dbReference type="ARBA" id="ARBA00022989"/>
    </source>
</evidence>
<dbReference type="GO" id="GO:0016887">
    <property type="term" value="F:ATP hydrolysis activity"/>
    <property type="evidence" value="ECO:0007669"/>
    <property type="project" value="InterPro"/>
</dbReference>
<dbReference type="Gene3D" id="1.20.1110.10">
    <property type="entry name" value="Calcium-transporting ATPase, transmembrane domain"/>
    <property type="match status" value="2"/>
</dbReference>